<feature type="region of interest" description="Disordered" evidence="9">
    <location>
        <begin position="229"/>
        <end position="423"/>
    </location>
</feature>
<dbReference type="InterPro" id="IPR022023">
    <property type="entry name" value="U1snRNP70_N"/>
</dbReference>
<accession>A0A8J5N9Z8</accession>
<dbReference type="InterPro" id="IPR051183">
    <property type="entry name" value="U1_U11-U12_snRNP_70-35kDa"/>
</dbReference>
<evidence type="ECO:0000259" key="10">
    <source>
        <dbReference type="PROSITE" id="PS50102"/>
    </source>
</evidence>
<dbReference type="InterPro" id="IPR012677">
    <property type="entry name" value="Nucleotide-bd_a/b_plait_sf"/>
</dbReference>
<dbReference type="PANTHER" id="PTHR13952:SF5">
    <property type="entry name" value="U1 SMALL NUCLEAR RIBONUCLEOPROTEIN 70 KDA"/>
    <property type="match status" value="1"/>
</dbReference>
<feature type="compositionally biased region" description="Basic residues" evidence="9">
    <location>
        <begin position="301"/>
        <end position="317"/>
    </location>
</feature>
<feature type="region of interest" description="Disordered" evidence="9">
    <location>
        <begin position="48"/>
        <end position="71"/>
    </location>
</feature>
<comment type="caution">
    <text evidence="11">The sequence shown here is derived from an EMBL/GenBank/DDBJ whole genome shotgun (WGS) entry which is preliminary data.</text>
</comment>
<feature type="compositionally biased region" description="Basic and acidic residues" evidence="9">
    <location>
        <begin position="397"/>
        <end position="410"/>
    </location>
</feature>
<keyword evidence="12" id="KW-1185">Reference proteome</keyword>
<evidence type="ECO:0000256" key="8">
    <source>
        <dbReference type="PROSITE-ProRule" id="PRU00176"/>
    </source>
</evidence>
<evidence type="ECO:0000256" key="1">
    <source>
        <dbReference type="ARBA" id="ARBA00004324"/>
    </source>
</evidence>
<feature type="compositionally biased region" description="Basic and acidic residues" evidence="9">
    <location>
        <begin position="358"/>
        <end position="380"/>
    </location>
</feature>
<dbReference type="FunFam" id="3.30.70.330:FF:001585">
    <property type="entry name" value="U1 small nuclear ribonucleoprotein 70 kDa"/>
    <property type="match status" value="1"/>
</dbReference>
<feature type="compositionally biased region" description="Gly residues" evidence="9">
    <location>
        <begin position="231"/>
        <end position="240"/>
    </location>
</feature>
<evidence type="ECO:0000256" key="2">
    <source>
        <dbReference type="ARBA" id="ARBA00004642"/>
    </source>
</evidence>
<dbReference type="InterPro" id="IPR035979">
    <property type="entry name" value="RBD_domain_sf"/>
</dbReference>
<organism evidence="11 12">
    <name type="scientific">Homarus americanus</name>
    <name type="common">American lobster</name>
    <dbReference type="NCBI Taxonomy" id="6706"/>
    <lineage>
        <taxon>Eukaryota</taxon>
        <taxon>Metazoa</taxon>
        <taxon>Ecdysozoa</taxon>
        <taxon>Arthropoda</taxon>
        <taxon>Crustacea</taxon>
        <taxon>Multicrustacea</taxon>
        <taxon>Malacostraca</taxon>
        <taxon>Eumalacostraca</taxon>
        <taxon>Eucarida</taxon>
        <taxon>Decapoda</taxon>
        <taxon>Pleocyemata</taxon>
        <taxon>Astacidea</taxon>
        <taxon>Nephropoidea</taxon>
        <taxon>Nephropidae</taxon>
        <taxon>Homarus</taxon>
    </lineage>
</organism>
<feature type="compositionally biased region" description="Basic and acidic residues" evidence="9">
    <location>
        <begin position="59"/>
        <end position="71"/>
    </location>
</feature>
<keyword evidence="6 11" id="KW-0687">Ribonucleoprotein</keyword>
<dbReference type="Gene3D" id="3.30.70.330">
    <property type="match status" value="1"/>
</dbReference>
<dbReference type="CDD" id="cd12236">
    <property type="entry name" value="RRM_snRNP70"/>
    <property type="match status" value="1"/>
</dbReference>
<dbReference type="GO" id="GO:0071011">
    <property type="term" value="C:precatalytic spliceosome"/>
    <property type="evidence" value="ECO:0007669"/>
    <property type="project" value="TreeGrafter"/>
</dbReference>
<sequence length="423" mass="50651">MTQYLPPNLLALFAPRDPIPYLPPVDKLTWEKRTDGYSGLALLIQRFEDPKDTPPPTRVETREERLERKRREKAEQMQYKLEQEIALWDPHNSEAATGDPYKTLFVSRINYDTSESKLRREFEIYGPIKKIVMVHNIKTGKPRGYAFIEYEHERDMHCEYPTTCGAHWCTEVEFHQFLLKFDQLSRELTAEVIGDVTAAYKHADGKKIDNRRVLVDVERARTVKGWLSRRLGGGLGGTRRGGPDVNIKHSGREDDRRRGSGRDEERMASNDRERVDRGDRERERERRHTRSREREREPRERRRRSRSRDRKRRRSRSRERGGTVPEEGEDREKRRHRSRSRDRKRRSKSRERKHRRERDRDRRERGPGEEGEDGVKIKQEPEDDYPDYGSSYYNFPMKDEEERAKNGTKYEEEEEEVHNEIDY</sequence>
<evidence type="ECO:0000256" key="5">
    <source>
        <dbReference type="ARBA" id="ARBA00023242"/>
    </source>
</evidence>
<proteinExistence type="predicted"/>
<protein>
    <recommendedName>
        <fullName evidence="3">U1 small nuclear ribonucleoprotein 70 kDa</fullName>
    </recommendedName>
</protein>
<dbReference type="SMART" id="SM00360">
    <property type="entry name" value="RRM"/>
    <property type="match status" value="1"/>
</dbReference>
<dbReference type="GO" id="GO:0003729">
    <property type="term" value="F:mRNA binding"/>
    <property type="evidence" value="ECO:0007669"/>
    <property type="project" value="TreeGrafter"/>
</dbReference>
<keyword evidence="5" id="KW-0539">Nucleus</keyword>
<evidence type="ECO:0000313" key="11">
    <source>
        <dbReference type="EMBL" id="KAG7175811.1"/>
    </source>
</evidence>
<gene>
    <name evidence="11" type="ORF">Hamer_G009831</name>
</gene>
<dbReference type="Proteomes" id="UP000747542">
    <property type="component" value="Unassembled WGS sequence"/>
</dbReference>
<dbReference type="Pfam" id="PF12220">
    <property type="entry name" value="U1snRNP70_N"/>
    <property type="match status" value="1"/>
</dbReference>
<dbReference type="EMBL" id="JAHLQT010004633">
    <property type="protein sequence ID" value="KAG7175811.1"/>
    <property type="molecule type" value="Genomic_DNA"/>
</dbReference>
<dbReference type="AlphaFoldDB" id="A0A8J5N9Z8"/>
<dbReference type="SUPFAM" id="SSF54928">
    <property type="entry name" value="RNA-binding domain, RBD"/>
    <property type="match status" value="1"/>
</dbReference>
<feature type="compositionally biased region" description="Basic and acidic residues" evidence="9">
    <location>
        <begin position="246"/>
        <end position="300"/>
    </location>
</feature>
<name>A0A8J5N9Z8_HOMAM</name>
<evidence type="ECO:0000256" key="7">
    <source>
        <dbReference type="ARBA" id="ARBA00058765"/>
    </source>
</evidence>
<evidence type="ECO:0000313" key="12">
    <source>
        <dbReference type="Proteomes" id="UP000747542"/>
    </source>
</evidence>
<dbReference type="GO" id="GO:0000398">
    <property type="term" value="P:mRNA splicing, via spliceosome"/>
    <property type="evidence" value="ECO:0007669"/>
    <property type="project" value="TreeGrafter"/>
</dbReference>
<feature type="compositionally biased region" description="Basic residues" evidence="9">
    <location>
        <begin position="333"/>
        <end position="357"/>
    </location>
</feature>
<comment type="function">
    <text evidence="7">Component of the spliceosomal U1 snRNP, which is essential for recognition of the pre-mRNA 5' splice-site and the subsequent assembly of the spliceosome. SNRNP70 binds to the loop I region of U1-snRNA.</text>
</comment>
<dbReference type="GO" id="GO:0016607">
    <property type="term" value="C:nuclear speck"/>
    <property type="evidence" value="ECO:0007669"/>
    <property type="project" value="UniProtKB-SubCell"/>
</dbReference>
<dbReference type="PROSITE" id="PS50102">
    <property type="entry name" value="RRM"/>
    <property type="match status" value="1"/>
</dbReference>
<dbReference type="InterPro" id="IPR034143">
    <property type="entry name" value="snRNP70_RRM"/>
</dbReference>
<evidence type="ECO:0000256" key="3">
    <source>
        <dbReference type="ARBA" id="ARBA00016996"/>
    </source>
</evidence>
<reference evidence="11" key="1">
    <citation type="journal article" date="2021" name="Sci. Adv.">
        <title>The American lobster genome reveals insights on longevity, neural, and immune adaptations.</title>
        <authorList>
            <person name="Polinski J.M."/>
            <person name="Zimin A.V."/>
            <person name="Clark K.F."/>
            <person name="Kohn A.B."/>
            <person name="Sadowski N."/>
            <person name="Timp W."/>
            <person name="Ptitsyn A."/>
            <person name="Khanna P."/>
            <person name="Romanova D.Y."/>
            <person name="Williams P."/>
            <person name="Greenwood S.J."/>
            <person name="Moroz L.L."/>
            <person name="Walt D.R."/>
            <person name="Bodnar A.G."/>
        </authorList>
    </citation>
    <scope>NUCLEOTIDE SEQUENCE</scope>
    <source>
        <strain evidence="11">GMGI-L3</strain>
    </source>
</reference>
<dbReference type="Pfam" id="PF00076">
    <property type="entry name" value="RRM_1"/>
    <property type="match status" value="1"/>
</dbReference>
<dbReference type="GO" id="GO:0030619">
    <property type="term" value="F:U1 snRNA binding"/>
    <property type="evidence" value="ECO:0007669"/>
    <property type="project" value="InterPro"/>
</dbReference>
<evidence type="ECO:0000256" key="6">
    <source>
        <dbReference type="ARBA" id="ARBA00023274"/>
    </source>
</evidence>
<evidence type="ECO:0000256" key="9">
    <source>
        <dbReference type="SAM" id="MobiDB-lite"/>
    </source>
</evidence>
<keyword evidence="4 8" id="KW-0694">RNA-binding</keyword>
<dbReference type="InterPro" id="IPR000504">
    <property type="entry name" value="RRM_dom"/>
</dbReference>
<comment type="subcellular location">
    <subcellularLocation>
        <location evidence="1">Nucleus speckle</location>
    </subcellularLocation>
    <subcellularLocation>
        <location evidence="2">Nucleus</location>
        <location evidence="2">Nucleoplasm</location>
    </subcellularLocation>
</comment>
<dbReference type="FunFam" id="3.30.70.330:FF:000514">
    <property type="entry name" value="Small nuclear ribonucleoprotein 70 (U1)"/>
    <property type="match status" value="1"/>
</dbReference>
<feature type="domain" description="RRM" evidence="10">
    <location>
        <begin position="102"/>
        <end position="220"/>
    </location>
</feature>
<dbReference type="GO" id="GO:0005685">
    <property type="term" value="C:U1 snRNP"/>
    <property type="evidence" value="ECO:0007669"/>
    <property type="project" value="TreeGrafter"/>
</dbReference>
<dbReference type="GO" id="GO:0071004">
    <property type="term" value="C:U2-type prespliceosome"/>
    <property type="evidence" value="ECO:0007669"/>
    <property type="project" value="TreeGrafter"/>
</dbReference>
<dbReference type="PANTHER" id="PTHR13952">
    <property type="entry name" value="U1 SMALL NUCLEAR RIBONUCLEOPROTEIN 70 KD"/>
    <property type="match status" value="1"/>
</dbReference>
<evidence type="ECO:0000256" key="4">
    <source>
        <dbReference type="ARBA" id="ARBA00022884"/>
    </source>
</evidence>